<dbReference type="Proteomes" id="UP000199034">
    <property type="component" value="Unassembled WGS sequence"/>
</dbReference>
<dbReference type="AlphaFoldDB" id="A0A1G6IX24"/>
<dbReference type="STRING" id="1045774.SAMN05421872_101295"/>
<dbReference type="PANTHER" id="PTHR12526:SF510">
    <property type="entry name" value="D-INOSITOL 3-PHOSPHATE GLYCOSYLTRANSFERASE"/>
    <property type="match status" value="1"/>
</dbReference>
<evidence type="ECO:0000313" key="3">
    <source>
        <dbReference type="EMBL" id="SDC10625.1"/>
    </source>
</evidence>
<proteinExistence type="predicted"/>
<organism evidence="3 4">
    <name type="scientific">Nocardioides lianchengensis</name>
    <dbReference type="NCBI Taxonomy" id="1045774"/>
    <lineage>
        <taxon>Bacteria</taxon>
        <taxon>Bacillati</taxon>
        <taxon>Actinomycetota</taxon>
        <taxon>Actinomycetes</taxon>
        <taxon>Propionibacteriales</taxon>
        <taxon>Nocardioidaceae</taxon>
        <taxon>Nocardioides</taxon>
    </lineage>
</organism>
<dbReference type="Gene3D" id="3.40.50.2000">
    <property type="entry name" value="Glycogen Phosphorylase B"/>
    <property type="match status" value="2"/>
</dbReference>
<keyword evidence="2 3" id="KW-0808">Transferase</keyword>
<dbReference type="CDD" id="cd03801">
    <property type="entry name" value="GT4_PimA-like"/>
    <property type="match status" value="1"/>
</dbReference>
<protein>
    <submittedName>
        <fullName evidence="3">Glycosyl transferases group 1</fullName>
    </submittedName>
</protein>
<name>A0A1G6IX24_9ACTN</name>
<dbReference type="PANTHER" id="PTHR12526">
    <property type="entry name" value="GLYCOSYLTRANSFERASE"/>
    <property type="match status" value="1"/>
</dbReference>
<keyword evidence="4" id="KW-1185">Reference proteome</keyword>
<reference evidence="3 4" key="1">
    <citation type="submission" date="2016-10" db="EMBL/GenBank/DDBJ databases">
        <authorList>
            <person name="de Groot N.N."/>
        </authorList>
    </citation>
    <scope>NUCLEOTIDE SEQUENCE [LARGE SCALE GENOMIC DNA]</scope>
    <source>
        <strain evidence="3 4">CGMCC 4.6858</strain>
    </source>
</reference>
<accession>A0A1G6IX24</accession>
<dbReference type="Pfam" id="PF13692">
    <property type="entry name" value="Glyco_trans_1_4"/>
    <property type="match status" value="1"/>
</dbReference>
<dbReference type="GO" id="GO:0016757">
    <property type="term" value="F:glycosyltransferase activity"/>
    <property type="evidence" value="ECO:0007669"/>
    <property type="project" value="UniProtKB-KW"/>
</dbReference>
<keyword evidence="1" id="KW-0328">Glycosyltransferase</keyword>
<evidence type="ECO:0000313" key="4">
    <source>
        <dbReference type="Proteomes" id="UP000199034"/>
    </source>
</evidence>
<dbReference type="RefSeq" id="WP_170866895.1">
    <property type="nucleotide sequence ID" value="NZ_FMZM01000001.1"/>
</dbReference>
<evidence type="ECO:0000256" key="1">
    <source>
        <dbReference type="ARBA" id="ARBA00022676"/>
    </source>
</evidence>
<dbReference type="SUPFAM" id="SSF53756">
    <property type="entry name" value="UDP-Glycosyltransferase/glycogen phosphorylase"/>
    <property type="match status" value="1"/>
</dbReference>
<gene>
    <name evidence="3" type="ORF">SAMN05421872_101295</name>
</gene>
<sequence>MISFVWSPGERLPAGTGGSENYTVGQVRELNRRGIAARVVSIGLGAADGREEFADVPFLALPRLEDVTGLDGTAVFVSEAPLVPTRGPAYQILHVPPPLRGPRRAEVAAATRDRTLIATSRYAAGLWAQFLDVDVDTVHVVHPFAEPVFAVVPRPAPEPGRQRVLYAGRLSPEKGIYTFLSMLHSELVDQDPSLHFTVTTAGADKPQGRIIEAMLRTHPRVDLVPARTTPAGVAALMAAHDVVAMPSNGQYWHETFGIVSIEAQHAGARVVASDDGGLPETQCGGLRLVEADHAEALALGIVESLSLPPVSGAERALAAERYTVAQSVDTLLDVLRSPSTTTPYRVVQELEEMVNLPSAAPPTRWPVPATTRAACGAGGVAS</sequence>
<dbReference type="EMBL" id="FMZM01000001">
    <property type="protein sequence ID" value="SDC10625.1"/>
    <property type="molecule type" value="Genomic_DNA"/>
</dbReference>
<evidence type="ECO:0000256" key="2">
    <source>
        <dbReference type="ARBA" id="ARBA00022679"/>
    </source>
</evidence>